<dbReference type="PROSITE" id="PS50405">
    <property type="entry name" value="GST_CTER"/>
    <property type="match status" value="1"/>
</dbReference>
<evidence type="ECO:0000259" key="4">
    <source>
        <dbReference type="PROSITE" id="PS50404"/>
    </source>
</evidence>
<dbReference type="PANTHER" id="PTHR44051">
    <property type="entry name" value="GLUTATHIONE S-TRANSFERASE-RELATED"/>
    <property type="match status" value="1"/>
</dbReference>
<protein>
    <submittedName>
        <fullName evidence="6">Glutathione s-transferase</fullName>
    </submittedName>
</protein>
<dbReference type="eggNOG" id="KOG0867">
    <property type="taxonomic scope" value="Eukaryota"/>
</dbReference>
<dbReference type="PANTHER" id="PTHR44051:SF8">
    <property type="entry name" value="GLUTATHIONE S-TRANSFERASE GSTA"/>
    <property type="match status" value="1"/>
</dbReference>
<dbReference type="InterPro" id="IPR040079">
    <property type="entry name" value="Glutathione_S-Trfase"/>
</dbReference>
<gene>
    <name evidence="6" type="ORF">MICPUCDRAFT_59893</name>
</gene>
<dbReference type="GO" id="GO:0016740">
    <property type="term" value="F:transferase activity"/>
    <property type="evidence" value="ECO:0007669"/>
    <property type="project" value="UniProtKB-KW"/>
</dbReference>
<keyword evidence="7" id="KW-1185">Reference proteome</keyword>
<name>C1MYF4_MICPC</name>
<proteinExistence type="inferred from homology"/>
<dbReference type="InterPro" id="IPR036282">
    <property type="entry name" value="Glutathione-S-Trfase_C_sf"/>
</dbReference>
<dbReference type="InterPro" id="IPR036249">
    <property type="entry name" value="Thioredoxin-like_sf"/>
</dbReference>
<dbReference type="Gene3D" id="1.20.1050.10">
    <property type="match status" value="1"/>
</dbReference>
<dbReference type="OrthoDB" id="422574at2759"/>
<dbReference type="Pfam" id="PF00043">
    <property type="entry name" value="GST_C"/>
    <property type="match status" value="1"/>
</dbReference>
<dbReference type="STRING" id="564608.C1MYF4"/>
<dbReference type="InterPro" id="IPR004045">
    <property type="entry name" value="Glutathione_S-Trfase_N"/>
</dbReference>
<reference evidence="6 7" key="1">
    <citation type="journal article" date="2009" name="Science">
        <title>Green evolution and dynamic adaptations revealed by genomes of the marine picoeukaryotes Micromonas.</title>
        <authorList>
            <person name="Worden A.Z."/>
            <person name="Lee J.H."/>
            <person name="Mock T."/>
            <person name="Rouze P."/>
            <person name="Simmons M.P."/>
            <person name="Aerts A.L."/>
            <person name="Allen A.E."/>
            <person name="Cuvelier M.L."/>
            <person name="Derelle E."/>
            <person name="Everett M.V."/>
            <person name="Foulon E."/>
            <person name="Grimwood J."/>
            <person name="Gundlach H."/>
            <person name="Henrissat B."/>
            <person name="Napoli C."/>
            <person name="McDonald S.M."/>
            <person name="Parker M.S."/>
            <person name="Rombauts S."/>
            <person name="Salamov A."/>
            <person name="Von Dassow P."/>
            <person name="Badger J.H."/>
            <person name="Coutinho P.M."/>
            <person name="Demir E."/>
            <person name="Dubchak I."/>
            <person name="Gentemann C."/>
            <person name="Eikrem W."/>
            <person name="Gready J.E."/>
            <person name="John U."/>
            <person name="Lanier W."/>
            <person name="Lindquist E.A."/>
            <person name="Lucas S."/>
            <person name="Mayer K.F."/>
            <person name="Moreau H."/>
            <person name="Not F."/>
            <person name="Otillar R."/>
            <person name="Panaud O."/>
            <person name="Pangilinan J."/>
            <person name="Paulsen I."/>
            <person name="Piegu B."/>
            <person name="Poliakov A."/>
            <person name="Robbens S."/>
            <person name="Schmutz J."/>
            <person name="Toulza E."/>
            <person name="Wyss T."/>
            <person name="Zelensky A."/>
            <person name="Zhou K."/>
            <person name="Armbrust E.V."/>
            <person name="Bhattacharya D."/>
            <person name="Goodenough U.W."/>
            <person name="Van de Peer Y."/>
            <person name="Grigoriev I.V."/>
        </authorList>
    </citation>
    <scope>NUCLEOTIDE SEQUENCE [LARGE SCALE GENOMIC DNA]</scope>
    <source>
        <strain evidence="6 7">CCMP1545</strain>
    </source>
</reference>
<dbReference type="PROSITE" id="PS50404">
    <property type="entry name" value="GST_NTER"/>
    <property type="match status" value="1"/>
</dbReference>
<accession>C1MYF4</accession>
<feature type="region of interest" description="Disordered" evidence="3">
    <location>
        <begin position="1"/>
        <end position="58"/>
    </location>
</feature>
<dbReference type="KEGG" id="mpp:MICPUCDRAFT_59893"/>
<evidence type="ECO:0000256" key="2">
    <source>
        <dbReference type="RuleBase" id="RU003494"/>
    </source>
</evidence>
<feature type="compositionally biased region" description="Low complexity" evidence="3">
    <location>
        <begin position="37"/>
        <end position="55"/>
    </location>
</feature>
<dbReference type="SFLD" id="SFLDS00019">
    <property type="entry name" value="Glutathione_Transferase_(cytos"/>
    <property type="match status" value="1"/>
</dbReference>
<dbReference type="RefSeq" id="XP_003060564.1">
    <property type="nucleotide sequence ID" value="XM_003060518.1"/>
</dbReference>
<feature type="domain" description="GST N-terminal" evidence="4">
    <location>
        <begin position="1"/>
        <end position="127"/>
    </location>
</feature>
<feature type="domain" description="GST C-terminal" evidence="5">
    <location>
        <begin position="108"/>
        <end position="256"/>
    </location>
</feature>
<dbReference type="SUPFAM" id="SSF52833">
    <property type="entry name" value="Thioredoxin-like"/>
    <property type="match status" value="1"/>
</dbReference>
<feature type="compositionally biased region" description="Low complexity" evidence="3">
    <location>
        <begin position="1"/>
        <end position="16"/>
    </location>
</feature>
<feature type="compositionally biased region" description="Basic residues" evidence="3">
    <location>
        <begin position="17"/>
        <end position="36"/>
    </location>
</feature>
<sequence length="274" mass="29354">MSAAVAPAAAAFPAAAARHRRHRRHRRRAPSPRVRTRASSSPSPSPSSSSSSSSRITLFGSPGSRSPLVDWYLHELGLDFELRAPSDASNPHPFGQIPALRDDANGVELWESGAILQYLADAYGGLDAPATRADAGKWIVWANASLDPCLFVENASGQVLDSGVRAATPPKALNRLEAVLSKRECLAGEGAGAFGVADVAVASYLLFVPQFFNDASYSRWPNIARYCGRCVIRPAYAKAFGARTAAFLAARLEKDLSPASSRTFWERPDESEAV</sequence>
<dbReference type="CDD" id="cd03046">
    <property type="entry name" value="GST_N_GTT1_like"/>
    <property type="match status" value="1"/>
</dbReference>
<dbReference type="GeneID" id="9685720"/>
<evidence type="ECO:0000313" key="7">
    <source>
        <dbReference type="Proteomes" id="UP000001876"/>
    </source>
</evidence>
<dbReference type="OMA" id="ERDEPWY"/>
<dbReference type="AlphaFoldDB" id="C1MYF4"/>
<dbReference type="SUPFAM" id="SSF47616">
    <property type="entry name" value="GST C-terminal domain-like"/>
    <property type="match status" value="1"/>
</dbReference>
<organism evidence="7">
    <name type="scientific">Micromonas pusilla (strain CCMP1545)</name>
    <name type="common">Picoplanktonic green alga</name>
    <dbReference type="NCBI Taxonomy" id="564608"/>
    <lineage>
        <taxon>Eukaryota</taxon>
        <taxon>Viridiplantae</taxon>
        <taxon>Chlorophyta</taxon>
        <taxon>Mamiellophyceae</taxon>
        <taxon>Mamiellales</taxon>
        <taxon>Mamiellaceae</taxon>
        <taxon>Micromonas</taxon>
    </lineage>
</organism>
<dbReference type="InterPro" id="IPR004046">
    <property type="entry name" value="GST_C"/>
</dbReference>
<dbReference type="Gene3D" id="3.40.30.10">
    <property type="entry name" value="Glutaredoxin"/>
    <property type="match status" value="1"/>
</dbReference>
<evidence type="ECO:0000256" key="1">
    <source>
        <dbReference type="ARBA" id="ARBA00007409"/>
    </source>
</evidence>
<evidence type="ECO:0000313" key="6">
    <source>
        <dbReference type="EMBL" id="EEH55333.1"/>
    </source>
</evidence>
<evidence type="ECO:0000256" key="3">
    <source>
        <dbReference type="SAM" id="MobiDB-lite"/>
    </source>
</evidence>
<comment type="similarity">
    <text evidence="1 2">Belongs to the GST superfamily.</text>
</comment>
<evidence type="ECO:0000259" key="5">
    <source>
        <dbReference type="PROSITE" id="PS50405"/>
    </source>
</evidence>
<dbReference type="EMBL" id="GG663742">
    <property type="protein sequence ID" value="EEH55333.1"/>
    <property type="molecule type" value="Genomic_DNA"/>
</dbReference>
<keyword evidence="6" id="KW-0808">Transferase</keyword>
<dbReference type="Pfam" id="PF02798">
    <property type="entry name" value="GST_N"/>
    <property type="match status" value="1"/>
</dbReference>
<dbReference type="Proteomes" id="UP000001876">
    <property type="component" value="Unassembled WGS sequence"/>
</dbReference>
<dbReference type="InterPro" id="IPR010987">
    <property type="entry name" value="Glutathione-S-Trfase_C-like"/>
</dbReference>